<dbReference type="Proteomes" id="UP001283361">
    <property type="component" value="Unassembled WGS sequence"/>
</dbReference>
<dbReference type="AlphaFoldDB" id="A0AAE0XWL6"/>
<evidence type="ECO:0000313" key="2">
    <source>
        <dbReference type="Proteomes" id="UP001283361"/>
    </source>
</evidence>
<gene>
    <name evidence="1" type="ORF">RRG08_052384</name>
</gene>
<evidence type="ECO:0000313" key="1">
    <source>
        <dbReference type="EMBL" id="KAK3720037.1"/>
    </source>
</evidence>
<accession>A0AAE0XWL6</accession>
<organism evidence="1 2">
    <name type="scientific">Elysia crispata</name>
    <name type="common">lettuce slug</name>
    <dbReference type="NCBI Taxonomy" id="231223"/>
    <lineage>
        <taxon>Eukaryota</taxon>
        <taxon>Metazoa</taxon>
        <taxon>Spiralia</taxon>
        <taxon>Lophotrochozoa</taxon>
        <taxon>Mollusca</taxon>
        <taxon>Gastropoda</taxon>
        <taxon>Heterobranchia</taxon>
        <taxon>Euthyneura</taxon>
        <taxon>Panpulmonata</taxon>
        <taxon>Sacoglossa</taxon>
        <taxon>Placobranchoidea</taxon>
        <taxon>Plakobranchidae</taxon>
        <taxon>Elysia</taxon>
    </lineage>
</organism>
<name>A0AAE0XWL6_9GAST</name>
<protein>
    <submittedName>
        <fullName evidence="1">Uncharacterized protein</fullName>
    </submittedName>
</protein>
<reference evidence="1" key="1">
    <citation type="journal article" date="2023" name="G3 (Bethesda)">
        <title>A reference genome for the long-term kleptoplast-retaining sea slug Elysia crispata morphotype clarki.</title>
        <authorList>
            <person name="Eastman K.E."/>
            <person name="Pendleton A.L."/>
            <person name="Shaikh M.A."/>
            <person name="Suttiyut T."/>
            <person name="Ogas R."/>
            <person name="Tomko P."/>
            <person name="Gavelis G."/>
            <person name="Widhalm J.R."/>
            <person name="Wisecaver J.H."/>
        </authorList>
    </citation>
    <scope>NUCLEOTIDE SEQUENCE</scope>
    <source>
        <strain evidence="1">ECLA1</strain>
    </source>
</reference>
<feature type="non-terminal residue" evidence="1">
    <location>
        <position position="1"/>
    </location>
</feature>
<keyword evidence="2" id="KW-1185">Reference proteome</keyword>
<comment type="caution">
    <text evidence="1">The sequence shown here is derived from an EMBL/GenBank/DDBJ whole genome shotgun (WGS) entry which is preliminary data.</text>
</comment>
<dbReference type="EMBL" id="JAWDGP010007409">
    <property type="protein sequence ID" value="KAK3720037.1"/>
    <property type="molecule type" value="Genomic_DNA"/>
</dbReference>
<sequence length="312" mass="34263">RLLGVTVAPAKKEQNVIRREKTSMITGGPGCPVARGLYPGKISSLGYQVSTRVRSAHLVIRSLPGSLPGEDQLTWLLGLYPGPYPGKISSLDCQVSNRVSSAYLIVRPLPGISRLDFQVLIRIRSTDLIARLYPRLYPSKISSRDCQAPTRVRSAYFIVRSLPGEDQLTRLSGLYPGFSTPSKISWDSWLSGLYPGKIRLLGYMVSTRISSLGYPISTRVSSAHMIVRSLPALDQLTWLSGLYPGPYPGKISSLGYQVSTRVRSVHLVIRSLPALDQLTWLSGLYPGKISSLGYQVSTRVRSAHLVIRSLPG</sequence>
<proteinExistence type="predicted"/>